<protein>
    <submittedName>
        <fullName evidence="1">Uncharacterized protein</fullName>
    </submittedName>
</protein>
<sequence length="127" mass="14393">MSQGNLDPCQRKGIVQVSLCRCFWAQRFLGRRNSQCCRLLQGVRPEDSSSEKTRPDPPIVTCERRTDKAQWRERTAICELCCTGGSLHGNMVLPQQNPAKSLVPTPIIRTVTLTHQEDCEPWRSLSP</sequence>
<gene>
    <name evidence="1" type="ORF">KC01_LOCUS5304</name>
</gene>
<dbReference type="AlphaFoldDB" id="A0AAV2JCB9"/>
<proteinExistence type="predicted"/>
<dbReference type="EMBL" id="OZ035833">
    <property type="protein sequence ID" value="CAL1573387.1"/>
    <property type="molecule type" value="Genomic_DNA"/>
</dbReference>
<reference evidence="1 2" key="1">
    <citation type="submission" date="2024-04" db="EMBL/GenBank/DDBJ databases">
        <authorList>
            <person name="Waldvogel A.-M."/>
            <person name="Schoenle A."/>
        </authorList>
    </citation>
    <scope>NUCLEOTIDE SEQUENCE [LARGE SCALE GENOMIC DNA]</scope>
</reference>
<name>A0AAV2JCB9_KNICA</name>
<evidence type="ECO:0000313" key="1">
    <source>
        <dbReference type="EMBL" id="CAL1573387.1"/>
    </source>
</evidence>
<dbReference type="Proteomes" id="UP001497482">
    <property type="component" value="Chromosome 11"/>
</dbReference>
<evidence type="ECO:0000313" key="2">
    <source>
        <dbReference type="Proteomes" id="UP001497482"/>
    </source>
</evidence>
<accession>A0AAV2JCB9</accession>
<organism evidence="1 2">
    <name type="scientific">Knipowitschia caucasica</name>
    <name type="common">Caucasian dwarf goby</name>
    <name type="synonym">Pomatoschistus caucasicus</name>
    <dbReference type="NCBI Taxonomy" id="637954"/>
    <lineage>
        <taxon>Eukaryota</taxon>
        <taxon>Metazoa</taxon>
        <taxon>Chordata</taxon>
        <taxon>Craniata</taxon>
        <taxon>Vertebrata</taxon>
        <taxon>Euteleostomi</taxon>
        <taxon>Actinopterygii</taxon>
        <taxon>Neopterygii</taxon>
        <taxon>Teleostei</taxon>
        <taxon>Neoteleostei</taxon>
        <taxon>Acanthomorphata</taxon>
        <taxon>Gobiaria</taxon>
        <taxon>Gobiiformes</taxon>
        <taxon>Gobioidei</taxon>
        <taxon>Gobiidae</taxon>
        <taxon>Gobiinae</taxon>
        <taxon>Knipowitschia</taxon>
    </lineage>
</organism>
<keyword evidence="2" id="KW-1185">Reference proteome</keyword>